<organism evidence="2 3">
    <name type="scientific">Sugiyamaella lignohabitans</name>
    <dbReference type="NCBI Taxonomy" id="796027"/>
    <lineage>
        <taxon>Eukaryota</taxon>
        <taxon>Fungi</taxon>
        <taxon>Dikarya</taxon>
        <taxon>Ascomycota</taxon>
        <taxon>Saccharomycotina</taxon>
        <taxon>Dipodascomycetes</taxon>
        <taxon>Dipodascales</taxon>
        <taxon>Trichomonascaceae</taxon>
        <taxon>Sugiyamaella</taxon>
    </lineage>
</organism>
<dbReference type="OrthoDB" id="4091414at2759"/>
<feature type="region of interest" description="Disordered" evidence="1">
    <location>
        <begin position="194"/>
        <end position="323"/>
    </location>
</feature>
<dbReference type="PANTHER" id="PTHR42051:SF1">
    <property type="entry name" value="MEIOTICALLY UP-REGULATED PROTEIN PB1A10.08"/>
    <property type="match status" value="1"/>
</dbReference>
<gene>
    <name evidence="2" type="ORF">AWJ20_1478</name>
</gene>
<dbReference type="KEGG" id="slb:AWJ20_1478"/>
<feature type="compositionally biased region" description="Low complexity" evidence="1">
    <location>
        <begin position="74"/>
        <end position="105"/>
    </location>
</feature>
<feature type="compositionally biased region" description="Low complexity" evidence="1">
    <location>
        <begin position="488"/>
        <end position="499"/>
    </location>
</feature>
<feature type="compositionally biased region" description="Basic and acidic residues" evidence="1">
    <location>
        <begin position="260"/>
        <end position="270"/>
    </location>
</feature>
<proteinExistence type="predicted"/>
<feature type="compositionally biased region" description="Basic and acidic residues" evidence="1">
    <location>
        <begin position="239"/>
        <end position="250"/>
    </location>
</feature>
<dbReference type="GeneID" id="30033284"/>
<feature type="compositionally biased region" description="Low complexity" evidence="1">
    <location>
        <begin position="213"/>
        <end position="223"/>
    </location>
</feature>
<dbReference type="AlphaFoldDB" id="A0A167DR78"/>
<dbReference type="InterPro" id="IPR034443">
    <property type="entry name" value="PB1A10.08"/>
</dbReference>
<protein>
    <submittedName>
        <fullName evidence="2">Uncharacterized protein</fullName>
    </submittedName>
</protein>
<name>A0A167DR78_9ASCO</name>
<feature type="compositionally biased region" description="Low complexity" evidence="1">
    <location>
        <begin position="122"/>
        <end position="156"/>
    </location>
</feature>
<feature type="region of interest" description="Disordered" evidence="1">
    <location>
        <begin position="584"/>
        <end position="621"/>
    </location>
</feature>
<feature type="region of interest" description="Disordered" evidence="1">
    <location>
        <begin position="487"/>
        <end position="524"/>
    </location>
</feature>
<feature type="compositionally biased region" description="Polar residues" evidence="1">
    <location>
        <begin position="271"/>
        <end position="284"/>
    </location>
</feature>
<evidence type="ECO:0000313" key="2">
    <source>
        <dbReference type="EMBL" id="ANB13196.1"/>
    </source>
</evidence>
<feature type="region of interest" description="Disordered" evidence="1">
    <location>
        <begin position="64"/>
        <end position="161"/>
    </location>
</feature>
<dbReference type="Proteomes" id="UP000189580">
    <property type="component" value="Chromosome a"/>
</dbReference>
<dbReference type="PANTHER" id="PTHR42051">
    <property type="entry name" value="MEIOTICALLY UP-REGULATED PROTEIN PB1A10.08"/>
    <property type="match status" value="1"/>
</dbReference>
<evidence type="ECO:0000256" key="1">
    <source>
        <dbReference type="SAM" id="MobiDB-lite"/>
    </source>
</evidence>
<feature type="compositionally biased region" description="Polar residues" evidence="1">
    <location>
        <begin position="194"/>
        <end position="212"/>
    </location>
</feature>
<reference evidence="2 3" key="1">
    <citation type="submission" date="2016-02" db="EMBL/GenBank/DDBJ databases">
        <title>Complete genome sequence and transcriptome regulation of the pentose utilising yeast Sugiyamaella lignohabitans.</title>
        <authorList>
            <person name="Bellasio M."/>
            <person name="Peymann A."/>
            <person name="Valli M."/>
            <person name="Sipitzky M."/>
            <person name="Graf A."/>
            <person name="Sauer M."/>
            <person name="Marx H."/>
            <person name="Mattanovich D."/>
        </authorList>
    </citation>
    <scope>NUCLEOTIDE SEQUENCE [LARGE SCALE GENOMIC DNA]</scope>
    <source>
        <strain evidence="2 3">CBS 10342</strain>
    </source>
</reference>
<evidence type="ECO:0000313" key="3">
    <source>
        <dbReference type="Proteomes" id="UP000189580"/>
    </source>
</evidence>
<accession>A0A167DR78</accession>
<feature type="compositionally biased region" description="Low complexity" evidence="1">
    <location>
        <begin position="585"/>
        <end position="611"/>
    </location>
</feature>
<dbReference type="EMBL" id="CP014501">
    <property type="protein sequence ID" value="ANB13196.1"/>
    <property type="molecule type" value="Genomic_DNA"/>
</dbReference>
<feature type="compositionally biased region" description="Acidic residues" evidence="1">
    <location>
        <begin position="500"/>
        <end position="511"/>
    </location>
</feature>
<dbReference type="RefSeq" id="XP_018735673.1">
    <property type="nucleotide sequence ID" value="XM_018878361.1"/>
</dbReference>
<keyword evidence="3" id="KW-1185">Reference proteome</keyword>
<sequence>MPLPTRPIQQQKMLYSNNAEIAISTSVSPPISVLTVKQTNITHDHRGRKLSPALSNLLTTTVIPKPRKQKRSNRSTTSLASSPSSCCSRSPTNNNDDVNYDNDLLLPPPMRPELKSRAGSNSSTDTAVSTVSATSTTSTISTTSDMSMGSTGTSSTARTTPIMHPINNLRNLVSTSQSSSAGLDDFDMLIGPSSTSTATSYSNPSTSINSVNSMDSMDSFMSDAINGDDDSNTNADSTSVHHSDDDDLHHHQYHPQNSETHFRSLRRDTHSNSTLTPASRNNDNAVHGTEDASLINGGGEYSAKSKRAIAEQKPKQTAPPAYGVHSASTLSTWQGAFRDSLAALNVKVDTTTPEPESNSESTGAVPISYQGKRVDDIHEWIDEDDDGESGENDANNSQSPVLASTEALLGLSGLDNRQLDHDSTTTVTPYDSPVGSFVSCESANSALSTSANSVANSATGPVSRRKIEIPDFEASIDDHPLLVAGSLTDNTYDYNNGNENDNDSDDNDDTNDEKTKEKKSSSVFSKTKRLLGKKSIVSNLTASIKAISLMASSLSNTQQNVTTNYLSFGPRSMDEPHPAQLLVVSPTSSSNSTSNNSAASSSTNSNKSPSTGNAAPPKLKPISLKTYRVQTTIIPGLRPRELRMNSDFYRVYAVELLMKRNGKVDEEFVGRAQMILGPRQDNNSSYLLEDEFGTEEIFGIRKRFVSSFDLQDRSPHRTYLPTSHLAHSMSINDF</sequence>